<dbReference type="PANTHER" id="PTHR46086:SF3">
    <property type="entry name" value="TRIACYLGLYCEROL LIPASE OBL1"/>
    <property type="match status" value="1"/>
</dbReference>
<dbReference type="InterPro" id="IPR029058">
    <property type="entry name" value="AB_hydrolase_fold"/>
</dbReference>
<evidence type="ECO:0000313" key="3">
    <source>
        <dbReference type="Proteomes" id="UP001217485"/>
    </source>
</evidence>
<dbReference type="Gene3D" id="3.40.50.1820">
    <property type="entry name" value="alpha/beta hydrolase"/>
    <property type="match status" value="1"/>
</dbReference>
<name>A0ABT5BXZ6_9BACT</name>
<feature type="domain" description="Fungal lipase-type" evidence="1">
    <location>
        <begin position="186"/>
        <end position="269"/>
    </location>
</feature>
<evidence type="ECO:0000313" key="2">
    <source>
        <dbReference type="EMBL" id="MDC0677827.1"/>
    </source>
</evidence>
<dbReference type="RefSeq" id="WP_272094577.1">
    <property type="nucleotide sequence ID" value="NZ_JAQNDK010000001.1"/>
</dbReference>
<gene>
    <name evidence="2" type="ORF">POL72_08805</name>
</gene>
<reference evidence="2 3" key="1">
    <citation type="submission" date="2023-01" db="EMBL/GenBank/DDBJ databases">
        <title>Minimal conservation of predation-associated metabolite biosynthetic gene clusters underscores biosynthetic potential of Myxococcota including descriptions for ten novel species: Archangium lansinium sp. nov., Myxococcus landrumus sp. nov., Nannocystis bai.</title>
        <authorList>
            <person name="Ahearne A."/>
            <person name="Stevens C."/>
            <person name="Dowd S."/>
        </authorList>
    </citation>
    <scope>NUCLEOTIDE SEQUENCE [LARGE SCALE GENOMIC DNA]</scope>
    <source>
        <strain evidence="2 3">WIWO2</strain>
    </source>
</reference>
<sequence>MFVTNVERQEERKGAPVNGRAIGLLGKMERNEREYDEAIAYALSLASAWSYADPQALHDVMNSLGFENRCYAITLNNDARFAGTSASLLQHVDGSAAILCFRGTEPANTKGRLADASVEPDRLHAWDAVRSGVYRSRKPMARYIACRLRRAMNARSVVDQKGELVSVDAPACSDATGEPLKHRLKALYITGHGLGGALAVLAAAMIFQDKEHEDIRNVVRGIYTYGQPRIGNELSARRCQNTYGHLLYRHVLRCIRHIHANDSAPMFPPPSIGRVEHFGHELRSSAAGWVFSEQPARRADAALFGSTVDVLAWVEQRLPLVRRLQLPFSSDDHAPHRYVSVSQRSLRLRRPELGGESS</sequence>
<keyword evidence="3" id="KW-1185">Reference proteome</keyword>
<dbReference type="PANTHER" id="PTHR46086">
    <property type="entry name" value="ALPHA/BETA-HYDROLASES SUPERFAMILY PROTEIN"/>
    <property type="match status" value="1"/>
</dbReference>
<dbReference type="Proteomes" id="UP001217485">
    <property type="component" value="Unassembled WGS sequence"/>
</dbReference>
<dbReference type="EMBL" id="JAQNDK010000001">
    <property type="protein sequence ID" value="MDC0677827.1"/>
    <property type="molecule type" value="Genomic_DNA"/>
</dbReference>
<comment type="caution">
    <text evidence="2">The sequence shown here is derived from an EMBL/GenBank/DDBJ whole genome shotgun (WGS) entry which is preliminary data.</text>
</comment>
<evidence type="ECO:0000259" key="1">
    <source>
        <dbReference type="Pfam" id="PF01764"/>
    </source>
</evidence>
<accession>A0ABT5BXZ6</accession>
<dbReference type="SUPFAM" id="SSF53474">
    <property type="entry name" value="alpha/beta-Hydrolases"/>
    <property type="match status" value="1"/>
</dbReference>
<organism evidence="2 3">
    <name type="scientific">Sorangium atrum</name>
    <dbReference type="NCBI Taxonomy" id="2995308"/>
    <lineage>
        <taxon>Bacteria</taxon>
        <taxon>Pseudomonadati</taxon>
        <taxon>Myxococcota</taxon>
        <taxon>Polyangia</taxon>
        <taxon>Polyangiales</taxon>
        <taxon>Polyangiaceae</taxon>
        <taxon>Sorangium</taxon>
    </lineage>
</organism>
<dbReference type="Pfam" id="PF01764">
    <property type="entry name" value="Lipase_3"/>
    <property type="match status" value="1"/>
</dbReference>
<dbReference type="InterPro" id="IPR044819">
    <property type="entry name" value="OBL-like"/>
</dbReference>
<proteinExistence type="predicted"/>
<dbReference type="InterPro" id="IPR002921">
    <property type="entry name" value="Fungal_lipase-type"/>
</dbReference>
<protein>
    <recommendedName>
        <fullName evidence="1">Fungal lipase-type domain-containing protein</fullName>
    </recommendedName>
</protein>